<proteinExistence type="predicted"/>
<evidence type="ECO:0000313" key="2">
    <source>
        <dbReference type="EMBL" id="KAI1865789.1"/>
    </source>
</evidence>
<feature type="compositionally biased region" description="Basic and acidic residues" evidence="1">
    <location>
        <begin position="448"/>
        <end position="457"/>
    </location>
</feature>
<reference evidence="2" key="1">
    <citation type="submission" date="2021-03" db="EMBL/GenBank/DDBJ databases">
        <title>Revisited historic fungal species revealed as producer of novel bioactive compounds through whole genome sequencing and comparative genomics.</title>
        <authorList>
            <person name="Vignolle G.A."/>
            <person name="Hochenegger N."/>
            <person name="Mach R.L."/>
            <person name="Mach-Aigner A.R."/>
            <person name="Javad Rahimi M."/>
            <person name="Salim K.A."/>
            <person name="Chan C.M."/>
            <person name="Lim L.B.L."/>
            <person name="Cai F."/>
            <person name="Druzhinina I.S."/>
            <person name="U'Ren J.M."/>
            <person name="Derntl C."/>
        </authorList>
    </citation>
    <scope>NUCLEOTIDE SEQUENCE</scope>
    <source>
        <strain evidence="2">TUCIM 5799</strain>
    </source>
</reference>
<gene>
    <name evidence="2" type="ORF">JX265_008112</name>
</gene>
<feature type="compositionally biased region" description="Low complexity" evidence="1">
    <location>
        <begin position="398"/>
        <end position="409"/>
    </location>
</feature>
<feature type="compositionally biased region" description="Low complexity" evidence="1">
    <location>
        <begin position="1"/>
        <end position="14"/>
    </location>
</feature>
<accession>A0A9P9WJ66</accession>
<dbReference type="AlphaFoldDB" id="A0A9P9WJ66"/>
<feature type="region of interest" description="Disordered" evidence="1">
    <location>
        <begin position="1"/>
        <end position="53"/>
    </location>
</feature>
<dbReference type="EMBL" id="JAFIMR010000021">
    <property type="protein sequence ID" value="KAI1865789.1"/>
    <property type="molecule type" value="Genomic_DNA"/>
</dbReference>
<feature type="region of interest" description="Disordered" evidence="1">
    <location>
        <begin position="346"/>
        <end position="463"/>
    </location>
</feature>
<evidence type="ECO:0000256" key="1">
    <source>
        <dbReference type="SAM" id="MobiDB-lite"/>
    </source>
</evidence>
<organism evidence="2 3">
    <name type="scientific">Neoarthrinium moseri</name>
    <dbReference type="NCBI Taxonomy" id="1658444"/>
    <lineage>
        <taxon>Eukaryota</taxon>
        <taxon>Fungi</taxon>
        <taxon>Dikarya</taxon>
        <taxon>Ascomycota</taxon>
        <taxon>Pezizomycotina</taxon>
        <taxon>Sordariomycetes</taxon>
        <taxon>Xylariomycetidae</taxon>
        <taxon>Amphisphaeriales</taxon>
        <taxon>Apiosporaceae</taxon>
        <taxon>Neoarthrinium</taxon>
    </lineage>
</organism>
<name>A0A9P9WJ66_9PEZI</name>
<evidence type="ECO:0000313" key="3">
    <source>
        <dbReference type="Proteomes" id="UP000829685"/>
    </source>
</evidence>
<sequence>MSSRRPSQSGQRRPTTPVPGHRRSLDVYGEDPVSPTQTNAPAQPVRVERRPSISSYQAVVEDVANQLDRFSMHPQSVPSHMSGALEPNTSRRGSRSQGHRPQLSDPFRSGTVELSRRNAIRRPSESRPAAPGQGAVAPLRLAGRSQSRGLQSSGNAAMMPRDPRRDAHNPASFRSRAADTGYPPVDIRGPHAPDRPLPSSRSHSRPRPPPLDLSRTRRGAQSHGVTVVRGPPSAGQDSRSNSQSGSVTRERSSRGTSGSRRPAHYTPETPTGPSDWQRLVQILDMLPEPSRSQATNAALQLMLPQRGPSEYVNVWDAFSELIEKSSLNEELKYNANFFAHRITMPADMPTGYRNATDALGSASSRSSSSATSGHVSPRYGPGSRPPTSSSRFREHLDSPTSSPGSPSDGPRGRRSRRPSLRGVVYAVGGMFRALSQSQTRGNSGTSSRRRESRDRTQSHHRHR</sequence>
<feature type="compositionally biased region" description="Low complexity" evidence="1">
    <location>
        <begin position="361"/>
        <end position="390"/>
    </location>
</feature>
<feature type="compositionally biased region" description="Low complexity" evidence="1">
    <location>
        <begin position="435"/>
        <end position="446"/>
    </location>
</feature>
<keyword evidence="3" id="KW-1185">Reference proteome</keyword>
<dbReference type="Proteomes" id="UP000829685">
    <property type="component" value="Unassembled WGS sequence"/>
</dbReference>
<feature type="compositionally biased region" description="Low complexity" evidence="1">
    <location>
        <begin position="143"/>
        <end position="154"/>
    </location>
</feature>
<comment type="caution">
    <text evidence="2">The sequence shown here is derived from an EMBL/GenBank/DDBJ whole genome shotgun (WGS) entry which is preliminary data.</text>
</comment>
<protein>
    <submittedName>
        <fullName evidence="2">Uncharacterized protein</fullName>
    </submittedName>
</protein>
<feature type="region of interest" description="Disordered" evidence="1">
    <location>
        <begin position="67"/>
        <end position="276"/>
    </location>
</feature>